<dbReference type="KEGG" id="psti:SOO65_11020"/>
<feature type="transmembrane region" description="Helical" evidence="1">
    <location>
        <begin position="12"/>
        <end position="37"/>
    </location>
</feature>
<evidence type="ECO:0000313" key="4">
    <source>
        <dbReference type="Proteomes" id="UP001324634"/>
    </source>
</evidence>
<evidence type="ECO:0000256" key="1">
    <source>
        <dbReference type="SAM" id="Phobius"/>
    </source>
</evidence>
<dbReference type="Proteomes" id="UP001324634">
    <property type="component" value="Chromosome"/>
</dbReference>
<evidence type="ECO:0000259" key="2">
    <source>
        <dbReference type="Pfam" id="PF13548"/>
    </source>
</evidence>
<feature type="transmembrane region" description="Helical" evidence="1">
    <location>
        <begin position="152"/>
        <end position="183"/>
    </location>
</feature>
<proteinExistence type="predicted"/>
<feature type="transmembrane region" description="Helical" evidence="1">
    <location>
        <begin position="57"/>
        <end position="76"/>
    </location>
</feature>
<gene>
    <name evidence="3" type="ORF">SOO65_11020</name>
</gene>
<name>A0AAX4HJ13_9BACT</name>
<sequence length="200" mass="21147">MEYLNTTNIISFLIGISLAACAGFRIFVPLLISSIAFKMGWISPIESLKWLGSTEALIIFAVAAIFESLAFMIPWLDHAFDVMAAPLAAVAGMVLASAVMKDMPPSLQIGLGIIAGGGTAGMVHATSSLLRLGSTKMTGGLGNPIFAKIETLISGIGSLLAIFLPIIMILGLVLFFGGAYWILKKTILRSKPSDTPNFKN</sequence>
<accession>A0AAX4HJ13</accession>
<dbReference type="Pfam" id="PF13548">
    <property type="entry name" value="DUF4126"/>
    <property type="match status" value="1"/>
</dbReference>
<keyword evidence="1" id="KW-0812">Transmembrane</keyword>
<reference evidence="3 4" key="1">
    <citation type="submission" date="2023-11" db="EMBL/GenBank/DDBJ databases">
        <title>Peredibacter starrii A3.12.</title>
        <authorList>
            <person name="Mitchell R.J."/>
        </authorList>
    </citation>
    <scope>NUCLEOTIDE SEQUENCE [LARGE SCALE GENOMIC DNA]</scope>
    <source>
        <strain evidence="3 4">A3.12</strain>
    </source>
</reference>
<keyword evidence="1" id="KW-1133">Transmembrane helix</keyword>
<dbReference type="RefSeq" id="WP_321389510.1">
    <property type="nucleotide sequence ID" value="NZ_CP139487.1"/>
</dbReference>
<feature type="transmembrane region" description="Helical" evidence="1">
    <location>
        <begin position="82"/>
        <end position="99"/>
    </location>
</feature>
<evidence type="ECO:0000313" key="3">
    <source>
        <dbReference type="EMBL" id="WPU63215.1"/>
    </source>
</evidence>
<feature type="transmembrane region" description="Helical" evidence="1">
    <location>
        <begin position="111"/>
        <end position="132"/>
    </location>
</feature>
<dbReference type="EMBL" id="CP139487">
    <property type="protein sequence ID" value="WPU63215.1"/>
    <property type="molecule type" value="Genomic_DNA"/>
</dbReference>
<keyword evidence="4" id="KW-1185">Reference proteome</keyword>
<protein>
    <submittedName>
        <fullName evidence="3">DUF4126 domain-containing protein</fullName>
    </submittedName>
</protein>
<keyword evidence="1" id="KW-0472">Membrane</keyword>
<dbReference type="InterPro" id="IPR025196">
    <property type="entry name" value="DUF4126"/>
</dbReference>
<organism evidence="3 4">
    <name type="scientific">Peredibacter starrii</name>
    <dbReference type="NCBI Taxonomy" id="28202"/>
    <lineage>
        <taxon>Bacteria</taxon>
        <taxon>Pseudomonadati</taxon>
        <taxon>Bdellovibrionota</taxon>
        <taxon>Bacteriovoracia</taxon>
        <taxon>Bacteriovoracales</taxon>
        <taxon>Bacteriovoracaceae</taxon>
        <taxon>Peredibacter</taxon>
    </lineage>
</organism>
<feature type="domain" description="DUF4126" evidence="2">
    <location>
        <begin position="13"/>
        <end position="185"/>
    </location>
</feature>
<dbReference type="AlphaFoldDB" id="A0AAX4HJ13"/>